<dbReference type="EMBL" id="CADCVB010000106">
    <property type="protein sequence ID" value="CAA9429695.1"/>
    <property type="molecule type" value="Genomic_DNA"/>
</dbReference>
<name>A0A6J4PZ34_9ACTN</name>
<reference evidence="2" key="1">
    <citation type="submission" date="2020-02" db="EMBL/GenBank/DDBJ databases">
        <authorList>
            <person name="Meier V. D."/>
        </authorList>
    </citation>
    <scope>NUCLEOTIDE SEQUENCE</scope>
    <source>
        <strain evidence="2">AVDCRST_MAG78</strain>
    </source>
</reference>
<organism evidence="2">
    <name type="scientific">uncultured Rubrobacteraceae bacterium</name>
    <dbReference type="NCBI Taxonomy" id="349277"/>
    <lineage>
        <taxon>Bacteria</taxon>
        <taxon>Bacillati</taxon>
        <taxon>Actinomycetota</taxon>
        <taxon>Rubrobacteria</taxon>
        <taxon>Rubrobacterales</taxon>
        <taxon>Rubrobacteraceae</taxon>
        <taxon>environmental samples</taxon>
    </lineage>
</organism>
<accession>A0A6J4PZ34</accession>
<dbReference type="AlphaFoldDB" id="A0A6J4PZ34"/>
<proteinExistence type="predicted"/>
<feature type="non-terminal residue" evidence="2">
    <location>
        <position position="1"/>
    </location>
</feature>
<sequence>GQEVAKRRLTGGPGGRAGSHPARRRLRTLQAQERRIYADEELARLLLGQAERR</sequence>
<gene>
    <name evidence="2" type="ORF">AVDCRST_MAG78-1602</name>
</gene>
<feature type="region of interest" description="Disordered" evidence="1">
    <location>
        <begin position="1"/>
        <end position="25"/>
    </location>
</feature>
<evidence type="ECO:0000256" key="1">
    <source>
        <dbReference type="SAM" id="MobiDB-lite"/>
    </source>
</evidence>
<evidence type="ECO:0000313" key="2">
    <source>
        <dbReference type="EMBL" id="CAA9429695.1"/>
    </source>
</evidence>
<feature type="non-terminal residue" evidence="2">
    <location>
        <position position="53"/>
    </location>
</feature>
<protein>
    <submittedName>
        <fullName evidence="2">Uncharacterized protein</fullName>
    </submittedName>
</protein>